<evidence type="ECO:0000313" key="4">
    <source>
        <dbReference type="EMBL" id="SEI58520.1"/>
    </source>
</evidence>
<reference evidence="4 5" key="1">
    <citation type="submission" date="2016-10" db="EMBL/GenBank/DDBJ databases">
        <authorList>
            <person name="Varghese N."/>
            <person name="Submissions S."/>
        </authorList>
    </citation>
    <scope>NUCLEOTIDE SEQUENCE [LARGE SCALE GENOMIC DNA]</scope>
    <source>
        <strain evidence="4 5">FF3</strain>
    </source>
</reference>
<comment type="caution">
    <text evidence="4">The sequence shown here is derived from an EMBL/GenBank/DDBJ whole genome shotgun (WGS) entry which is preliminary data.</text>
</comment>
<evidence type="ECO:0000259" key="3">
    <source>
        <dbReference type="Pfam" id="PF13525"/>
    </source>
</evidence>
<feature type="signal peptide" evidence="2">
    <location>
        <begin position="1"/>
        <end position="28"/>
    </location>
</feature>
<feature type="domain" description="Outer membrane lipoprotein BamD-like" evidence="3">
    <location>
        <begin position="37"/>
        <end position="156"/>
    </location>
</feature>
<organism evidence="4 5">
    <name type="scientific">Marinovum algicola</name>
    <dbReference type="NCBI Taxonomy" id="42444"/>
    <lineage>
        <taxon>Bacteria</taxon>
        <taxon>Pseudomonadati</taxon>
        <taxon>Pseudomonadota</taxon>
        <taxon>Alphaproteobacteria</taxon>
        <taxon>Rhodobacterales</taxon>
        <taxon>Roseobacteraceae</taxon>
        <taxon>Marinovum</taxon>
    </lineage>
</organism>
<evidence type="ECO:0000256" key="2">
    <source>
        <dbReference type="SAM" id="SignalP"/>
    </source>
</evidence>
<protein>
    <submittedName>
        <fullName evidence="4">Outer membrane lipoprotein</fullName>
    </submittedName>
</protein>
<dbReference type="PROSITE" id="PS51257">
    <property type="entry name" value="PROKAR_LIPOPROTEIN"/>
    <property type="match status" value="1"/>
</dbReference>
<feature type="chain" id="PRO_5037079793" evidence="2">
    <location>
        <begin position="29"/>
        <end position="177"/>
    </location>
</feature>
<dbReference type="Pfam" id="PF13525">
    <property type="entry name" value="YfiO"/>
    <property type="match status" value="1"/>
</dbReference>
<dbReference type="Gene3D" id="1.25.40.10">
    <property type="entry name" value="Tetratricopeptide repeat domain"/>
    <property type="match status" value="1"/>
</dbReference>
<dbReference type="Proteomes" id="UP000182932">
    <property type="component" value="Unassembled WGS sequence"/>
</dbReference>
<evidence type="ECO:0000256" key="1">
    <source>
        <dbReference type="ARBA" id="ARBA00022729"/>
    </source>
</evidence>
<sequence>MGMSMARLRVPAVVGLALLGFSGCTDLAAPSGGGFQQQYFAARDALETGRYDAAARSYQKLLKNYPAGAVEARLMLELSHAQLRGGDYEAASRAARSLAASQTGPVRGMALAVAASADHEIARSAIAAGDRGAATRQRLQAAASALDELLAEYPGLDIGKAMARRRALITSELAALG</sequence>
<keyword evidence="1 2" id="KW-0732">Signal</keyword>
<gene>
    <name evidence="4" type="ORF">SAMN04487940_101298</name>
</gene>
<dbReference type="InterPro" id="IPR011990">
    <property type="entry name" value="TPR-like_helical_dom_sf"/>
</dbReference>
<dbReference type="EMBL" id="FNYY01000001">
    <property type="protein sequence ID" value="SEI58520.1"/>
    <property type="molecule type" value="Genomic_DNA"/>
</dbReference>
<proteinExistence type="predicted"/>
<keyword evidence="4" id="KW-0449">Lipoprotein</keyword>
<keyword evidence="5" id="KW-1185">Reference proteome</keyword>
<accession>A0A975ZLY6</accession>
<name>A0A975ZLY6_9RHOB</name>
<dbReference type="AlphaFoldDB" id="A0A975ZLY6"/>
<evidence type="ECO:0000313" key="5">
    <source>
        <dbReference type="Proteomes" id="UP000182932"/>
    </source>
</evidence>
<dbReference type="InterPro" id="IPR039565">
    <property type="entry name" value="BamD-like"/>
</dbReference>